<dbReference type="PROSITE" id="PS00478">
    <property type="entry name" value="LIM_DOMAIN_1"/>
    <property type="match status" value="3"/>
</dbReference>
<dbReference type="PROSITE" id="PS50023">
    <property type="entry name" value="LIM_DOMAIN_2"/>
    <property type="match status" value="4"/>
</dbReference>
<dbReference type="GO" id="GO:0005737">
    <property type="term" value="C:cytoplasm"/>
    <property type="evidence" value="ECO:0007669"/>
    <property type="project" value="TreeGrafter"/>
</dbReference>
<protein>
    <recommendedName>
        <fullName evidence="5">LIM zinc-binding domain-containing protein</fullName>
    </recommendedName>
</protein>
<dbReference type="PANTHER" id="PTHR24210:SF0">
    <property type="entry name" value="LIM DOMAIN-CONTAINING PROTEIN"/>
    <property type="match status" value="1"/>
</dbReference>
<dbReference type="Gene3D" id="2.10.110.10">
    <property type="entry name" value="Cysteine Rich Protein"/>
    <property type="match status" value="5"/>
</dbReference>
<gene>
    <name evidence="6" type="ORF">SmJEL517_g04872</name>
</gene>
<evidence type="ECO:0000256" key="2">
    <source>
        <dbReference type="ARBA" id="ARBA00022833"/>
    </source>
</evidence>
<keyword evidence="3 4" id="KW-0440">LIM domain</keyword>
<dbReference type="Proteomes" id="UP000319731">
    <property type="component" value="Unassembled WGS sequence"/>
</dbReference>
<evidence type="ECO:0000256" key="1">
    <source>
        <dbReference type="ARBA" id="ARBA00022723"/>
    </source>
</evidence>
<feature type="domain" description="LIM zinc-binding" evidence="5">
    <location>
        <begin position="127"/>
        <end position="184"/>
    </location>
</feature>
<accession>A0A507BPP9</accession>
<dbReference type="AlphaFoldDB" id="A0A507BPP9"/>
<dbReference type="GO" id="GO:1900026">
    <property type="term" value="P:positive regulation of substrate adhesion-dependent cell spreading"/>
    <property type="evidence" value="ECO:0007669"/>
    <property type="project" value="TreeGrafter"/>
</dbReference>
<dbReference type="GeneID" id="42006097"/>
<reference evidence="6 7" key="1">
    <citation type="journal article" date="2019" name="Sci. Rep.">
        <title>Comparative genomics of chytrid fungi reveal insights into the obligate biotrophic and pathogenic lifestyle of Synchytrium endobioticum.</title>
        <authorList>
            <person name="van de Vossenberg B.T.L.H."/>
            <person name="Warris S."/>
            <person name="Nguyen H.D.T."/>
            <person name="van Gent-Pelzer M.P.E."/>
            <person name="Joly D.L."/>
            <person name="van de Geest H.C."/>
            <person name="Bonants P.J.M."/>
            <person name="Smith D.S."/>
            <person name="Levesque C.A."/>
            <person name="van der Lee T.A.J."/>
        </authorList>
    </citation>
    <scope>NUCLEOTIDE SEQUENCE [LARGE SCALE GENOMIC DNA]</scope>
    <source>
        <strain evidence="6 7">JEL517</strain>
    </source>
</reference>
<keyword evidence="1 4" id="KW-0479">Metal-binding</keyword>
<keyword evidence="7" id="KW-1185">Reference proteome</keyword>
<dbReference type="PANTHER" id="PTHR24210">
    <property type="entry name" value="LIM DOMAIN-CONTAINING PROTEIN"/>
    <property type="match status" value="1"/>
</dbReference>
<feature type="domain" description="LIM zinc-binding" evidence="5">
    <location>
        <begin position="3"/>
        <end position="61"/>
    </location>
</feature>
<evidence type="ECO:0000259" key="5">
    <source>
        <dbReference type="PROSITE" id="PS50023"/>
    </source>
</evidence>
<dbReference type="OrthoDB" id="15567at2759"/>
<dbReference type="Pfam" id="PF00412">
    <property type="entry name" value="LIM"/>
    <property type="match status" value="5"/>
</dbReference>
<dbReference type="CDD" id="cd08368">
    <property type="entry name" value="LIM"/>
    <property type="match status" value="1"/>
</dbReference>
<keyword evidence="2 4" id="KW-0862">Zinc</keyword>
<name>A0A507BPP9_9FUNG</name>
<dbReference type="GO" id="GO:0046872">
    <property type="term" value="F:metal ion binding"/>
    <property type="evidence" value="ECO:0007669"/>
    <property type="project" value="UniProtKB-KW"/>
</dbReference>
<organism evidence="6 7">
    <name type="scientific">Synchytrium microbalum</name>
    <dbReference type="NCBI Taxonomy" id="1806994"/>
    <lineage>
        <taxon>Eukaryota</taxon>
        <taxon>Fungi</taxon>
        <taxon>Fungi incertae sedis</taxon>
        <taxon>Chytridiomycota</taxon>
        <taxon>Chytridiomycota incertae sedis</taxon>
        <taxon>Chytridiomycetes</taxon>
        <taxon>Synchytriales</taxon>
        <taxon>Synchytriaceae</taxon>
        <taxon>Synchytrium</taxon>
    </lineage>
</organism>
<dbReference type="InterPro" id="IPR017351">
    <property type="entry name" value="PINCH-1-4-like"/>
</dbReference>
<dbReference type="RefSeq" id="XP_031023231.1">
    <property type="nucleotide sequence ID" value="XM_031170800.1"/>
</dbReference>
<feature type="domain" description="LIM zinc-binding" evidence="5">
    <location>
        <begin position="62"/>
        <end position="121"/>
    </location>
</feature>
<dbReference type="EMBL" id="QEAO01000037">
    <property type="protein sequence ID" value="TPX31920.1"/>
    <property type="molecule type" value="Genomic_DNA"/>
</dbReference>
<dbReference type="SMART" id="SM00132">
    <property type="entry name" value="LIM"/>
    <property type="match status" value="5"/>
</dbReference>
<dbReference type="GO" id="GO:2001046">
    <property type="term" value="P:positive regulation of integrin-mediated signaling pathway"/>
    <property type="evidence" value="ECO:0007669"/>
    <property type="project" value="TreeGrafter"/>
</dbReference>
<dbReference type="STRING" id="1806994.A0A507BPP9"/>
<dbReference type="InterPro" id="IPR001781">
    <property type="entry name" value="Znf_LIM"/>
</dbReference>
<evidence type="ECO:0000256" key="4">
    <source>
        <dbReference type="PROSITE-ProRule" id="PRU00125"/>
    </source>
</evidence>
<comment type="caution">
    <text evidence="6">The sequence shown here is derived from an EMBL/GenBank/DDBJ whole genome shotgun (WGS) entry which is preliminary data.</text>
</comment>
<dbReference type="GO" id="GO:0045216">
    <property type="term" value="P:cell-cell junction organization"/>
    <property type="evidence" value="ECO:0007669"/>
    <property type="project" value="TreeGrafter"/>
</dbReference>
<evidence type="ECO:0000313" key="6">
    <source>
        <dbReference type="EMBL" id="TPX31920.1"/>
    </source>
</evidence>
<sequence length="322" mass="36483">MATGCKICKEDFHGPHVVANDFEYHNDCFLCQQCLRPFANGVYFEAEGRLLCGDDYAVLFGSRCGRCGEIITDKAINALDMKWHPEHFICQSCGKSLAGLNFLKKNGKPVCKDCYAKLRAREAEIQDLCERCKKPITGAPLILKGQRFHAHHFSCAQCKQELSTKCKEHEGKLYCATCFDGLSSKMCNACRGPIYGRSITAFGKQFHPEHFVCSKCERPFASSQYWEYGNKPYCEVHYHEVMGAFCGLCREAGAGRLVEALGRKWCENHLLCMGCHVNLASGKVKFVEWDTKPFCKRCFEKLPSDVKKNVVNYADNERKVEQ</sequence>
<dbReference type="FunFam" id="2.10.110.10:FF:000009">
    <property type="entry name" value="Paxillin isoform 1"/>
    <property type="match status" value="2"/>
</dbReference>
<feature type="domain" description="LIM zinc-binding" evidence="5">
    <location>
        <begin position="185"/>
        <end position="244"/>
    </location>
</feature>
<dbReference type="GO" id="GO:0098609">
    <property type="term" value="P:cell-cell adhesion"/>
    <property type="evidence" value="ECO:0007669"/>
    <property type="project" value="TreeGrafter"/>
</dbReference>
<evidence type="ECO:0000256" key="3">
    <source>
        <dbReference type="ARBA" id="ARBA00023038"/>
    </source>
</evidence>
<proteinExistence type="predicted"/>
<evidence type="ECO:0000313" key="7">
    <source>
        <dbReference type="Proteomes" id="UP000319731"/>
    </source>
</evidence>
<dbReference type="SUPFAM" id="SSF57716">
    <property type="entry name" value="Glucocorticoid receptor-like (DNA-binding domain)"/>
    <property type="match status" value="4"/>
</dbReference>